<sequence length="294" mass="34324">MNIKSIARRIFKTEEKKEDTINGEFGQRIRARHARFWKTEDGEQVRNTIHFAEDPIEIWKDKQLWQRKLSNKFNAREFAKKHGCQVAELYWRGRDLNTLDFAQLPAQYVMRPTIGHNSNQVFLMNDGVNILENKPYTPEEIKAALQKAFDANPSLEFVVEEFLQNEAGEYKIPVDYKMYLFNGELAAFLVIQRSGPTKGFGNFYDEKWTPIERLRTHYPEGELLPKPHCFDQMVADAKRLSKAYEIFVRIDFYATPQGAVFGEFTPTPALGKDYTEAGEQLLLSYWNRFTPGKF</sequence>
<reference evidence="1 2" key="1">
    <citation type="submission" date="2016-11" db="EMBL/GenBank/DDBJ databases">
        <authorList>
            <person name="Jaros S."/>
            <person name="Januszkiewicz K."/>
            <person name="Wedrychowicz H."/>
        </authorList>
    </citation>
    <scope>NUCLEOTIDE SEQUENCE [LARGE SCALE GENOMIC DNA]</scope>
    <source>
        <strain evidence="1 2">DSM 26897</strain>
    </source>
</reference>
<evidence type="ECO:0000313" key="2">
    <source>
        <dbReference type="Proteomes" id="UP000184368"/>
    </source>
</evidence>
<evidence type="ECO:0000313" key="1">
    <source>
        <dbReference type="EMBL" id="SHE64533.1"/>
    </source>
</evidence>
<dbReference type="Proteomes" id="UP000184368">
    <property type="component" value="Unassembled WGS sequence"/>
</dbReference>
<dbReference type="SUPFAM" id="SSF56059">
    <property type="entry name" value="Glutathione synthetase ATP-binding domain-like"/>
    <property type="match status" value="1"/>
</dbReference>
<dbReference type="Gene3D" id="3.30.470.20">
    <property type="entry name" value="ATP-grasp fold, B domain"/>
    <property type="match status" value="1"/>
</dbReference>
<dbReference type="OrthoDB" id="9791827at2"/>
<dbReference type="EMBL" id="FQUO01000002">
    <property type="protein sequence ID" value="SHE64533.1"/>
    <property type="molecule type" value="Genomic_DNA"/>
</dbReference>
<dbReference type="InterPro" id="IPR029465">
    <property type="entry name" value="ATPgrasp_TupA"/>
</dbReference>
<gene>
    <name evidence="1" type="ORF">SAMN05444008_102152</name>
</gene>
<protein>
    <submittedName>
        <fullName evidence="1">TupA-like ATPgrasp</fullName>
    </submittedName>
</protein>
<keyword evidence="2" id="KW-1185">Reference proteome</keyword>
<proteinExistence type="predicted"/>
<name>A0A1M4V6N9_9BACT</name>
<dbReference type="STRING" id="1302690.BUE76_12950"/>
<accession>A0A1M4V6N9</accession>
<dbReference type="RefSeq" id="WP_073039782.1">
    <property type="nucleotide sequence ID" value="NZ_FQUO01000002.1"/>
</dbReference>
<dbReference type="Pfam" id="PF14305">
    <property type="entry name" value="ATPgrasp_TupA"/>
    <property type="match status" value="1"/>
</dbReference>
<organism evidence="1 2">
    <name type="scientific">Cnuella takakiae</name>
    <dbReference type="NCBI Taxonomy" id="1302690"/>
    <lineage>
        <taxon>Bacteria</taxon>
        <taxon>Pseudomonadati</taxon>
        <taxon>Bacteroidota</taxon>
        <taxon>Chitinophagia</taxon>
        <taxon>Chitinophagales</taxon>
        <taxon>Chitinophagaceae</taxon>
        <taxon>Cnuella</taxon>
    </lineage>
</organism>
<dbReference type="AlphaFoldDB" id="A0A1M4V6N9"/>